<accession>A0A8H7TCB5</accession>
<comment type="caution">
    <text evidence="2">The sequence shown here is derived from an EMBL/GenBank/DDBJ whole genome shotgun (WGS) entry which is preliminary data.</text>
</comment>
<evidence type="ECO:0008006" key="4">
    <source>
        <dbReference type="Google" id="ProtNLM"/>
    </source>
</evidence>
<dbReference type="AlphaFoldDB" id="A0A8H7TCB5"/>
<name>A0A8H7TCB5_9HELO</name>
<keyword evidence="3" id="KW-1185">Reference proteome</keyword>
<evidence type="ECO:0000256" key="1">
    <source>
        <dbReference type="SAM" id="MobiDB-lite"/>
    </source>
</evidence>
<organism evidence="2 3">
    <name type="scientific">Cadophora malorum</name>
    <dbReference type="NCBI Taxonomy" id="108018"/>
    <lineage>
        <taxon>Eukaryota</taxon>
        <taxon>Fungi</taxon>
        <taxon>Dikarya</taxon>
        <taxon>Ascomycota</taxon>
        <taxon>Pezizomycotina</taxon>
        <taxon>Leotiomycetes</taxon>
        <taxon>Helotiales</taxon>
        <taxon>Ploettnerulaceae</taxon>
        <taxon>Cadophora</taxon>
    </lineage>
</organism>
<evidence type="ECO:0000313" key="3">
    <source>
        <dbReference type="Proteomes" id="UP000664132"/>
    </source>
</evidence>
<dbReference type="Proteomes" id="UP000664132">
    <property type="component" value="Unassembled WGS sequence"/>
</dbReference>
<dbReference type="EMBL" id="JAFJYH010000194">
    <property type="protein sequence ID" value="KAG4416211.1"/>
    <property type="molecule type" value="Genomic_DNA"/>
</dbReference>
<gene>
    <name evidence="2" type="ORF">IFR04_010668</name>
</gene>
<protein>
    <recommendedName>
        <fullName evidence="4">F-box domain-containing protein</fullName>
    </recommendedName>
</protein>
<sequence>MELATPETTMFASNESFTHRAHSSNLSSADSEFQVLKPTADTESSAVTGLSAEEIRESSQEKPSKRASLCDLPNELLGSIEQYISVVDACCVAICNRRLKQAFGYRYDECMSKPSMKNERGNFLALIAADFSAYFYCDRMLLLDGGLGGSEYVKTEIQNHSSAIRPPNGPNMQILKSHDPRLAVVKGLVIDRRQRLISGAATLKTRIARASYGVLCRVPYDPKVHIGVKTEPDAFDKKKKWALMQFDWLVKKACTHHLACRDLQAL</sequence>
<evidence type="ECO:0000313" key="2">
    <source>
        <dbReference type="EMBL" id="KAG4416211.1"/>
    </source>
</evidence>
<feature type="region of interest" description="Disordered" evidence="1">
    <location>
        <begin position="22"/>
        <end position="64"/>
    </location>
</feature>
<feature type="compositionally biased region" description="Basic and acidic residues" evidence="1">
    <location>
        <begin position="53"/>
        <end position="64"/>
    </location>
</feature>
<reference evidence="2" key="1">
    <citation type="submission" date="2021-02" db="EMBL/GenBank/DDBJ databases">
        <title>Genome sequence Cadophora malorum strain M34.</title>
        <authorList>
            <person name="Stefanovic E."/>
            <person name="Vu D."/>
            <person name="Scully C."/>
            <person name="Dijksterhuis J."/>
            <person name="Roader J."/>
            <person name="Houbraken J."/>
        </authorList>
    </citation>
    <scope>NUCLEOTIDE SEQUENCE</scope>
    <source>
        <strain evidence="2">M34</strain>
    </source>
</reference>
<dbReference type="OrthoDB" id="2394218at2759"/>
<proteinExistence type="predicted"/>